<organism evidence="5 6">
    <name type="scientific">Kitasatospora arboriphila</name>
    <dbReference type="NCBI Taxonomy" id="258052"/>
    <lineage>
        <taxon>Bacteria</taxon>
        <taxon>Bacillati</taxon>
        <taxon>Actinomycetota</taxon>
        <taxon>Actinomycetes</taxon>
        <taxon>Kitasatosporales</taxon>
        <taxon>Streptomycetaceae</taxon>
        <taxon>Kitasatospora</taxon>
    </lineage>
</organism>
<dbReference type="SUPFAM" id="SSF53474">
    <property type="entry name" value="alpha/beta-Hydrolases"/>
    <property type="match status" value="1"/>
</dbReference>
<comment type="caution">
    <text evidence="5">The sequence shown here is derived from an EMBL/GenBank/DDBJ whole genome shotgun (WGS) entry which is preliminary data.</text>
</comment>
<dbReference type="InterPro" id="IPR029058">
    <property type="entry name" value="AB_hydrolase_fold"/>
</dbReference>
<reference evidence="6" key="1">
    <citation type="journal article" date="2019" name="Int. J. Syst. Evol. Microbiol.">
        <title>The Global Catalogue of Microorganisms (GCM) 10K type strain sequencing project: providing services to taxonomists for standard genome sequencing and annotation.</title>
        <authorList>
            <consortium name="The Broad Institute Genomics Platform"/>
            <consortium name="The Broad Institute Genome Sequencing Center for Infectious Disease"/>
            <person name="Wu L."/>
            <person name="Ma J."/>
        </authorList>
    </citation>
    <scope>NUCLEOTIDE SEQUENCE [LARGE SCALE GENOMIC DNA]</scope>
    <source>
        <strain evidence="6">JCM 13002</strain>
    </source>
</reference>
<keyword evidence="6" id="KW-1185">Reference proteome</keyword>
<evidence type="ECO:0000256" key="2">
    <source>
        <dbReference type="ARBA" id="ARBA00022963"/>
    </source>
</evidence>
<keyword evidence="3" id="KW-0443">Lipid metabolism</keyword>
<evidence type="ECO:0000313" key="5">
    <source>
        <dbReference type="EMBL" id="GAA1073156.1"/>
    </source>
</evidence>
<dbReference type="Proteomes" id="UP001499987">
    <property type="component" value="Unassembled WGS sequence"/>
</dbReference>
<keyword evidence="4" id="KW-0732">Signal</keyword>
<dbReference type="Gene3D" id="3.40.50.1820">
    <property type="entry name" value="alpha/beta hydrolase"/>
    <property type="match status" value="1"/>
</dbReference>
<dbReference type="PANTHER" id="PTHR10272">
    <property type="entry name" value="PLATELET-ACTIVATING FACTOR ACETYLHYDROLASE"/>
    <property type="match status" value="1"/>
</dbReference>
<dbReference type="RefSeq" id="WP_344622371.1">
    <property type="nucleotide sequence ID" value="NZ_BAAALD010000007.1"/>
</dbReference>
<dbReference type="PANTHER" id="PTHR10272:SF0">
    <property type="entry name" value="PLATELET-ACTIVATING FACTOR ACETYLHYDROLASE"/>
    <property type="match status" value="1"/>
</dbReference>
<dbReference type="EMBL" id="BAAALD010000007">
    <property type="protein sequence ID" value="GAA1073156.1"/>
    <property type="molecule type" value="Genomic_DNA"/>
</dbReference>
<protein>
    <submittedName>
        <fullName evidence="5">Lipase</fullName>
    </submittedName>
</protein>
<dbReference type="PROSITE" id="PS51318">
    <property type="entry name" value="TAT"/>
    <property type="match status" value="1"/>
</dbReference>
<gene>
    <name evidence="5" type="ORF">GCM10009663_11350</name>
</gene>
<name>A0ABP4DXM8_9ACTN</name>
<sequence length="451" mass="47199">MPLSTSTTRSSAARTATAARRRLRGATALAVLLAAAAAAALAPAAAVGAPAADGLPRARLVLPAPSGPYPVGTVSLHLVDPARPEPWTGSGPREVMVTVRYPARDAGHYPTAPQMPAAAAAVFETMYRNGGGLPMDRVAWAQTRTHAHEGAPADLRGGPRPVVLYSPGGGDPAAFGTTLGDDLASRGYVVVTVDHTYEAPAVEFPGGRVAASRMDAEVAAVQDPDPVKAEAKLTALLRKLVDVRVADTRFVLDQVGALAAGRNPDAEHRRLPQGLGAVLDPGRIGMFGQSAGGFTALQTMHDDPRIAAGENLDGVIGYVGDDHDPAHPSTVATDGLDRPFLLMGSEGNDHRTNPSWGALWQHSTGWHRDLTLTGAAHGSYTDLESIVPQLARQLDLPPGTAADLIGTVDPERAVAAERACTAAFFDRTLRHRDGGLLDRPTDRFPELRPVD</sequence>
<feature type="signal peptide" evidence="4">
    <location>
        <begin position="1"/>
        <end position="44"/>
    </location>
</feature>
<keyword evidence="1" id="KW-0378">Hydrolase</keyword>
<evidence type="ECO:0000256" key="4">
    <source>
        <dbReference type="SAM" id="SignalP"/>
    </source>
</evidence>
<proteinExistence type="predicted"/>
<evidence type="ECO:0000313" key="6">
    <source>
        <dbReference type="Proteomes" id="UP001499987"/>
    </source>
</evidence>
<keyword evidence="2" id="KW-0442">Lipid degradation</keyword>
<dbReference type="InterPro" id="IPR006311">
    <property type="entry name" value="TAT_signal"/>
</dbReference>
<accession>A0ABP4DXM8</accession>
<feature type="chain" id="PRO_5045078341" evidence="4">
    <location>
        <begin position="45"/>
        <end position="451"/>
    </location>
</feature>
<evidence type="ECO:0000256" key="1">
    <source>
        <dbReference type="ARBA" id="ARBA00022801"/>
    </source>
</evidence>
<evidence type="ECO:0000256" key="3">
    <source>
        <dbReference type="ARBA" id="ARBA00023098"/>
    </source>
</evidence>
<dbReference type="Pfam" id="PF03403">
    <property type="entry name" value="PAF-AH_p_II"/>
    <property type="match status" value="1"/>
</dbReference>